<dbReference type="SMART" id="SM00862">
    <property type="entry name" value="Trans_reg_C"/>
    <property type="match status" value="1"/>
</dbReference>
<keyword evidence="4 7" id="KW-0238">DNA-binding</keyword>
<keyword evidence="3" id="KW-0805">Transcription regulation</keyword>
<evidence type="ECO:0000259" key="9">
    <source>
        <dbReference type="PROSITE" id="PS51755"/>
    </source>
</evidence>
<feature type="modified residue" description="4-aspartylphosphate" evidence="6">
    <location>
        <position position="51"/>
    </location>
</feature>
<dbReference type="InterPro" id="IPR001789">
    <property type="entry name" value="Sig_transdc_resp-reg_receiver"/>
</dbReference>
<dbReference type="GO" id="GO:0005829">
    <property type="term" value="C:cytosol"/>
    <property type="evidence" value="ECO:0007669"/>
    <property type="project" value="TreeGrafter"/>
</dbReference>
<dbReference type="InterPro" id="IPR001867">
    <property type="entry name" value="OmpR/PhoB-type_DNA-bd"/>
</dbReference>
<dbReference type="PANTHER" id="PTHR48111:SF67">
    <property type="entry name" value="TRANSCRIPTIONAL REGULATORY PROTEIN TCTD"/>
    <property type="match status" value="1"/>
</dbReference>
<evidence type="ECO:0000256" key="7">
    <source>
        <dbReference type="PROSITE-ProRule" id="PRU01091"/>
    </source>
</evidence>
<dbReference type="InterPro" id="IPR036388">
    <property type="entry name" value="WH-like_DNA-bd_sf"/>
</dbReference>
<sequence>MRILVVEDNQDLAETIVERLQDEGHVVDLETNGETADLLLKHAQFDLVILDVNLPDKSGFEILKSMRAGQVDIPVLVLTARSQIEDRVLGLDAGADDFMVKPFDFRELGARVRVLGRRSAGTAINEFVADNFTYDRLARRAYVNGKDMDLKNKEVQLMEIFLSHLGSVLSKEDVADKLYTYEEAPSLNAVEQHVTRLRKKLEDTPLIIKTVRGLGYMVYVNEH</sequence>
<dbReference type="Gene3D" id="6.10.250.690">
    <property type="match status" value="1"/>
</dbReference>
<feature type="domain" description="OmpR/PhoB-type" evidence="9">
    <location>
        <begin position="124"/>
        <end position="220"/>
    </location>
</feature>
<dbReference type="GO" id="GO:0032993">
    <property type="term" value="C:protein-DNA complex"/>
    <property type="evidence" value="ECO:0007669"/>
    <property type="project" value="TreeGrafter"/>
</dbReference>
<dbReference type="InterPro" id="IPR039420">
    <property type="entry name" value="WalR-like"/>
</dbReference>
<dbReference type="PANTHER" id="PTHR48111">
    <property type="entry name" value="REGULATOR OF RPOS"/>
    <property type="match status" value="1"/>
</dbReference>
<dbReference type="GO" id="GO:0000976">
    <property type="term" value="F:transcription cis-regulatory region binding"/>
    <property type="evidence" value="ECO:0007669"/>
    <property type="project" value="TreeGrafter"/>
</dbReference>
<organism evidence="10 11">
    <name type="scientific">Maritalea myrionectae</name>
    <dbReference type="NCBI Taxonomy" id="454601"/>
    <lineage>
        <taxon>Bacteria</taxon>
        <taxon>Pseudomonadati</taxon>
        <taxon>Pseudomonadota</taxon>
        <taxon>Alphaproteobacteria</taxon>
        <taxon>Hyphomicrobiales</taxon>
        <taxon>Devosiaceae</taxon>
        <taxon>Maritalea</taxon>
    </lineage>
</organism>
<dbReference type="Gene3D" id="1.10.10.10">
    <property type="entry name" value="Winged helix-like DNA-binding domain superfamily/Winged helix DNA-binding domain"/>
    <property type="match status" value="1"/>
</dbReference>
<keyword evidence="2" id="KW-0902">Two-component regulatory system</keyword>
<dbReference type="GO" id="GO:0006355">
    <property type="term" value="P:regulation of DNA-templated transcription"/>
    <property type="evidence" value="ECO:0007669"/>
    <property type="project" value="InterPro"/>
</dbReference>
<evidence type="ECO:0000256" key="3">
    <source>
        <dbReference type="ARBA" id="ARBA00023015"/>
    </source>
</evidence>
<dbReference type="EMBL" id="CP021330">
    <property type="protein sequence ID" value="AVX03630.1"/>
    <property type="molecule type" value="Genomic_DNA"/>
</dbReference>
<evidence type="ECO:0000259" key="8">
    <source>
        <dbReference type="PROSITE" id="PS50110"/>
    </source>
</evidence>
<reference evidence="10 11" key="1">
    <citation type="submission" date="2017-05" db="EMBL/GenBank/DDBJ databases">
        <title>Genome Analysis of Maritalea myrionectae HL2708#5.</title>
        <authorList>
            <consortium name="Cotde Inc.-PKNU"/>
            <person name="Jang D."/>
            <person name="Oh H.-M."/>
        </authorList>
    </citation>
    <scope>NUCLEOTIDE SEQUENCE [LARGE SCALE GENOMIC DNA]</scope>
    <source>
        <strain evidence="10 11">HL2708#5</strain>
    </source>
</reference>
<dbReference type="Pfam" id="PF00072">
    <property type="entry name" value="Response_reg"/>
    <property type="match status" value="1"/>
</dbReference>
<name>A0A2R4MCA1_9HYPH</name>
<dbReference type="FunFam" id="3.40.50.2300:FF:000002">
    <property type="entry name" value="DNA-binding response regulator PhoP"/>
    <property type="match status" value="1"/>
</dbReference>
<evidence type="ECO:0000313" key="11">
    <source>
        <dbReference type="Proteomes" id="UP000258927"/>
    </source>
</evidence>
<evidence type="ECO:0000256" key="2">
    <source>
        <dbReference type="ARBA" id="ARBA00023012"/>
    </source>
</evidence>
<dbReference type="STRING" id="1122213.GCA_000423365_01697"/>
<dbReference type="Gene3D" id="3.40.50.2300">
    <property type="match status" value="1"/>
</dbReference>
<dbReference type="SMART" id="SM00448">
    <property type="entry name" value="REC"/>
    <property type="match status" value="1"/>
</dbReference>
<dbReference type="KEGG" id="mmyr:MXMO3_01099"/>
<evidence type="ECO:0000256" key="5">
    <source>
        <dbReference type="ARBA" id="ARBA00023163"/>
    </source>
</evidence>
<dbReference type="InterPro" id="IPR011006">
    <property type="entry name" value="CheY-like_superfamily"/>
</dbReference>
<keyword evidence="1 6" id="KW-0597">Phosphoprotein</keyword>
<evidence type="ECO:0000313" key="10">
    <source>
        <dbReference type="EMBL" id="AVX03630.1"/>
    </source>
</evidence>
<dbReference type="CDD" id="cd00383">
    <property type="entry name" value="trans_reg_C"/>
    <property type="match status" value="1"/>
</dbReference>
<evidence type="ECO:0000256" key="4">
    <source>
        <dbReference type="ARBA" id="ARBA00023125"/>
    </source>
</evidence>
<keyword evidence="11" id="KW-1185">Reference proteome</keyword>
<keyword evidence="5" id="KW-0804">Transcription</keyword>
<proteinExistence type="predicted"/>
<dbReference type="AlphaFoldDB" id="A0A2R4MCA1"/>
<feature type="DNA-binding region" description="OmpR/PhoB-type" evidence="7">
    <location>
        <begin position="124"/>
        <end position="220"/>
    </location>
</feature>
<dbReference type="GO" id="GO:0000156">
    <property type="term" value="F:phosphorelay response regulator activity"/>
    <property type="evidence" value="ECO:0007669"/>
    <property type="project" value="TreeGrafter"/>
</dbReference>
<gene>
    <name evidence="10" type="ORF">MXMO3_01099</name>
</gene>
<protein>
    <submittedName>
        <fullName evidence="10">Transcriptional regulatory protein</fullName>
    </submittedName>
</protein>
<dbReference type="RefSeq" id="WP_027834714.1">
    <property type="nucleotide sequence ID" value="NZ_CP021330.1"/>
</dbReference>
<dbReference type="Pfam" id="PF00486">
    <property type="entry name" value="Trans_reg_C"/>
    <property type="match status" value="1"/>
</dbReference>
<dbReference type="CDD" id="cd17624">
    <property type="entry name" value="REC_OmpR_PmrA-like"/>
    <property type="match status" value="1"/>
</dbReference>
<evidence type="ECO:0000256" key="1">
    <source>
        <dbReference type="ARBA" id="ARBA00022553"/>
    </source>
</evidence>
<dbReference type="PROSITE" id="PS50110">
    <property type="entry name" value="RESPONSE_REGULATORY"/>
    <property type="match status" value="1"/>
</dbReference>
<accession>A0A2R4MCA1</accession>
<dbReference type="SUPFAM" id="SSF52172">
    <property type="entry name" value="CheY-like"/>
    <property type="match status" value="1"/>
</dbReference>
<dbReference type="Proteomes" id="UP000258927">
    <property type="component" value="Chromosome"/>
</dbReference>
<feature type="domain" description="Response regulatory" evidence="8">
    <location>
        <begin position="2"/>
        <end position="116"/>
    </location>
</feature>
<dbReference type="PROSITE" id="PS51755">
    <property type="entry name" value="OMPR_PHOB"/>
    <property type="match status" value="1"/>
</dbReference>
<evidence type="ECO:0000256" key="6">
    <source>
        <dbReference type="PROSITE-ProRule" id="PRU00169"/>
    </source>
</evidence>